<evidence type="ECO:0000256" key="2">
    <source>
        <dbReference type="ARBA" id="ARBA00023125"/>
    </source>
</evidence>
<dbReference type="PROSITE" id="PS50932">
    <property type="entry name" value="HTH_LACI_2"/>
    <property type="match status" value="1"/>
</dbReference>
<dbReference type="Pfam" id="PF00356">
    <property type="entry name" value="LacI"/>
    <property type="match status" value="1"/>
</dbReference>
<evidence type="ECO:0000259" key="4">
    <source>
        <dbReference type="PROSITE" id="PS50932"/>
    </source>
</evidence>
<dbReference type="Proteomes" id="UP001606302">
    <property type="component" value="Unassembled WGS sequence"/>
</dbReference>
<dbReference type="PANTHER" id="PTHR30146">
    <property type="entry name" value="LACI-RELATED TRANSCRIPTIONAL REPRESSOR"/>
    <property type="match status" value="1"/>
</dbReference>
<feature type="domain" description="HTH lacI-type" evidence="4">
    <location>
        <begin position="4"/>
        <end position="58"/>
    </location>
</feature>
<evidence type="ECO:0000313" key="6">
    <source>
        <dbReference type="Proteomes" id="UP001606302"/>
    </source>
</evidence>
<dbReference type="RefSeq" id="WP_394510561.1">
    <property type="nucleotide sequence ID" value="NZ_JBIGHX010000003.1"/>
</dbReference>
<dbReference type="PANTHER" id="PTHR30146:SF109">
    <property type="entry name" value="HTH-TYPE TRANSCRIPTIONAL REGULATOR GALS"/>
    <property type="match status" value="1"/>
</dbReference>
<organism evidence="5 6">
    <name type="scientific">Pelomonas lactea</name>
    <dbReference type="NCBI Taxonomy" id="3299030"/>
    <lineage>
        <taxon>Bacteria</taxon>
        <taxon>Pseudomonadati</taxon>
        <taxon>Pseudomonadota</taxon>
        <taxon>Betaproteobacteria</taxon>
        <taxon>Burkholderiales</taxon>
        <taxon>Sphaerotilaceae</taxon>
        <taxon>Roseateles</taxon>
    </lineage>
</organism>
<dbReference type="InterPro" id="IPR010982">
    <property type="entry name" value="Lambda_DNA-bd_dom_sf"/>
</dbReference>
<comment type="caution">
    <text evidence="5">The sequence shown here is derived from an EMBL/GenBank/DDBJ whole genome shotgun (WGS) entry which is preliminary data.</text>
</comment>
<dbReference type="InterPro" id="IPR046335">
    <property type="entry name" value="LacI/GalR-like_sensor"/>
</dbReference>
<dbReference type="CDD" id="cd06267">
    <property type="entry name" value="PBP1_LacI_sugar_binding-like"/>
    <property type="match status" value="1"/>
</dbReference>
<keyword evidence="2 5" id="KW-0238">DNA-binding</keyword>
<dbReference type="Pfam" id="PF13377">
    <property type="entry name" value="Peripla_BP_3"/>
    <property type="match status" value="1"/>
</dbReference>
<dbReference type="InterPro" id="IPR000843">
    <property type="entry name" value="HTH_LacI"/>
</dbReference>
<keyword evidence="6" id="KW-1185">Reference proteome</keyword>
<protein>
    <submittedName>
        <fullName evidence="5">LacI family DNA-binding transcriptional regulator</fullName>
    </submittedName>
</protein>
<dbReference type="InterPro" id="IPR028082">
    <property type="entry name" value="Peripla_BP_I"/>
</dbReference>
<reference evidence="5 6" key="1">
    <citation type="submission" date="2024-08" db="EMBL/GenBank/DDBJ databases">
        <authorList>
            <person name="Lu H."/>
        </authorList>
    </citation>
    <scope>NUCLEOTIDE SEQUENCE [LARGE SCALE GENOMIC DNA]</scope>
    <source>
        <strain evidence="5 6">DXS20W</strain>
    </source>
</reference>
<dbReference type="CDD" id="cd01392">
    <property type="entry name" value="HTH_LacI"/>
    <property type="match status" value="1"/>
</dbReference>
<dbReference type="GO" id="GO:0003677">
    <property type="term" value="F:DNA binding"/>
    <property type="evidence" value="ECO:0007669"/>
    <property type="project" value="UniProtKB-KW"/>
</dbReference>
<sequence length="329" mass="35661">MSQVTIRHIADATGLSVGTVSRALKNQAGMTEVTRNKVRDAALRMGYDFSQLKKGRIRRIAFLLHSQHNTLASSPFFSPVLHGAEEACTREGIALSFIVVGPAEPVLEQIRVHQPDAILCAGFFEPEVLNALKATGKPMVLVDMQRRGFTSVNPDNALGGYLATRHLLRSGRRRIAMLSGSLAHFSIQQRNRGFRQALFEAKAQADPDLEVIVPNMGDGDDGVVEAMRSLLALPKRPDAVFCYNDSTALVAMKYCLGAGLKVPSDIAVVGFDDISTSAAAVPPLSTVHVDKEQLGATGIELLLHRKPEEPVAEIVLPVEMLVRESSCDE</sequence>
<dbReference type="SMART" id="SM00354">
    <property type="entry name" value="HTH_LACI"/>
    <property type="match status" value="1"/>
</dbReference>
<proteinExistence type="predicted"/>
<name>A0ABW7GIQ4_9BURK</name>
<dbReference type="SUPFAM" id="SSF47413">
    <property type="entry name" value="lambda repressor-like DNA-binding domains"/>
    <property type="match status" value="1"/>
</dbReference>
<gene>
    <name evidence="5" type="ORF">ACG04Q_08950</name>
</gene>
<evidence type="ECO:0000256" key="1">
    <source>
        <dbReference type="ARBA" id="ARBA00023015"/>
    </source>
</evidence>
<keyword evidence="1" id="KW-0805">Transcription regulation</keyword>
<evidence type="ECO:0000256" key="3">
    <source>
        <dbReference type="ARBA" id="ARBA00023163"/>
    </source>
</evidence>
<dbReference type="Gene3D" id="1.10.260.40">
    <property type="entry name" value="lambda repressor-like DNA-binding domains"/>
    <property type="match status" value="1"/>
</dbReference>
<accession>A0ABW7GIQ4</accession>
<evidence type="ECO:0000313" key="5">
    <source>
        <dbReference type="EMBL" id="MFG6461696.1"/>
    </source>
</evidence>
<dbReference type="Gene3D" id="3.40.50.2300">
    <property type="match status" value="2"/>
</dbReference>
<keyword evidence="3" id="KW-0804">Transcription</keyword>
<dbReference type="SUPFAM" id="SSF53822">
    <property type="entry name" value="Periplasmic binding protein-like I"/>
    <property type="match status" value="1"/>
</dbReference>
<dbReference type="EMBL" id="JBIGHX010000003">
    <property type="protein sequence ID" value="MFG6461696.1"/>
    <property type="molecule type" value="Genomic_DNA"/>
</dbReference>